<accession>A0A397MGK0</accession>
<evidence type="ECO:0000259" key="1">
    <source>
        <dbReference type="Pfam" id="PF03374"/>
    </source>
</evidence>
<proteinExistence type="predicted"/>
<dbReference type="InterPro" id="IPR005039">
    <property type="entry name" value="Ant_C"/>
</dbReference>
<evidence type="ECO:0000313" key="2">
    <source>
        <dbReference type="EMBL" id="RIA22643.1"/>
    </source>
</evidence>
<dbReference type="GO" id="GO:0003677">
    <property type="term" value="F:DNA binding"/>
    <property type="evidence" value="ECO:0007669"/>
    <property type="project" value="InterPro"/>
</dbReference>
<dbReference type="Pfam" id="PF03374">
    <property type="entry name" value="ANT"/>
    <property type="match status" value="1"/>
</dbReference>
<reference evidence="2 3" key="1">
    <citation type="submission" date="2018-08" db="EMBL/GenBank/DDBJ databases">
        <title>Genome sequencing of rice bacterial endophytes.</title>
        <authorList>
            <person name="Venturi V."/>
        </authorList>
    </citation>
    <scope>NUCLEOTIDE SEQUENCE [LARGE SCALE GENOMIC DNA]</scope>
    <source>
        <strain evidence="2 3">E1205</strain>
    </source>
</reference>
<evidence type="ECO:0000313" key="3">
    <source>
        <dbReference type="Proteomes" id="UP000265836"/>
    </source>
</evidence>
<gene>
    <name evidence="2" type="ORF">DFO61_3333</name>
</gene>
<name>A0A397MGK0_ECTOL</name>
<dbReference type="AlphaFoldDB" id="A0A397MGK0"/>
<dbReference type="Proteomes" id="UP000265836">
    <property type="component" value="Unassembled WGS sequence"/>
</dbReference>
<dbReference type="RefSeq" id="WP_119693793.1">
    <property type="nucleotide sequence ID" value="NZ_QXDA01000004.1"/>
</dbReference>
<protein>
    <submittedName>
        <fullName evidence="2">Phage antirepressor protein KilAC domain-containing protein</fullName>
    </submittedName>
</protein>
<organism evidence="2 3">
    <name type="scientific">Ectopseudomonas oleovorans</name>
    <name type="common">Pseudomonas oleovorans</name>
    <dbReference type="NCBI Taxonomy" id="301"/>
    <lineage>
        <taxon>Bacteria</taxon>
        <taxon>Pseudomonadati</taxon>
        <taxon>Pseudomonadota</taxon>
        <taxon>Gammaproteobacteria</taxon>
        <taxon>Pseudomonadales</taxon>
        <taxon>Pseudomonadaceae</taxon>
        <taxon>Ectopseudomonas</taxon>
    </lineage>
</organism>
<feature type="domain" description="Antirepressor protein C-terminal" evidence="1">
    <location>
        <begin position="4"/>
        <end position="79"/>
    </location>
</feature>
<dbReference type="EMBL" id="QXDA01000004">
    <property type="protein sequence ID" value="RIA22643.1"/>
    <property type="molecule type" value="Genomic_DNA"/>
</dbReference>
<sequence length="96" mass="11142">MSHSLKDTAERLGLKHRAMMKLMREKGLLNQFNQPANPEQTKLYLVTRENPFYSDTKGWRFTRTTRVTDAGIPWLADKLGIERQMPEPQADPRDVA</sequence>
<comment type="caution">
    <text evidence="2">The sequence shown here is derived from an EMBL/GenBank/DDBJ whole genome shotgun (WGS) entry which is preliminary data.</text>
</comment>